<dbReference type="RefSeq" id="WP_234864433.1">
    <property type="nucleotide sequence ID" value="NZ_JAKEVY010000001.1"/>
</dbReference>
<dbReference type="Proteomes" id="UP001200145">
    <property type="component" value="Unassembled WGS sequence"/>
</dbReference>
<gene>
    <name evidence="3" type="ORF">L0U88_04585</name>
</gene>
<sequence>MNKVPLLILLLFCHIAFAQEEEAAERQWEQVAEQQEQVPELDDQLLEWEELKRKPIPISRLTADQLGLFGLNPLQINAYLNYVRLFGFPANKYELQAIPYWNKQLIQQLITFLDFTPRTSGNWSTAELFKEGSHQLLFRASSIVQKAKGFQKDTVGNRSYAGSPQRIFIRYGYQFNRMIQAGFSLEKDAGESFGKRLLYPADFTGFHLFIRGRRALKAIALGDFSVNAGQGLVVWQGMAFGKGAAGAGVFRQGPLLKAYRSAGEINFFRGAAIHLAKGKWEFLTWISNRKKSATIIRENEEAVAFSSLSTSGYHRSGSEIAGRKQLGELVAGSVIRYQTGSLRIGWNQLYQRFSLPWQPREAPYSHYSFRGQSSFHQSVDYNWGKKQFFLFGEIARGGKGYGMVQGMLVSIDKRLDWTLVYRNFQPSYHAVFANALSEQAAVRNEEGIYTSLEIKPAKGWQIQLFADWYRFPWLRFRADAPGSGREARLLIQWEKRRAWLIYGYFRMQTKPENISGAFTNTIEPVAQENLRLHAQRNATKNLLISTRLDMVFYRKAKVLQSGWGLYTDTKWMVPQRNWQFAARIHWFRTDGYETRIYSYERDLLYSYSIPAFFDQGLRYYLQWQGKWKINWLSSGGLKWWIRWSQTRVSNQDSMGSGWDEIPGNRRSEWKFQLILDW</sequence>
<feature type="signal peptide" evidence="2">
    <location>
        <begin position="1"/>
        <end position="18"/>
    </location>
</feature>
<feature type="chain" id="PRO_5047292466" description="Helix-hairpin-helix protein" evidence="2">
    <location>
        <begin position="19"/>
        <end position="677"/>
    </location>
</feature>
<evidence type="ECO:0000256" key="1">
    <source>
        <dbReference type="SAM" id="Coils"/>
    </source>
</evidence>
<evidence type="ECO:0008006" key="5">
    <source>
        <dbReference type="Google" id="ProtNLM"/>
    </source>
</evidence>
<evidence type="ECO:0000313" key="3">
    <source>
        <dbReference type="EMBL" id="MCF1713906.1"/>
    </source>
</evidence>
<keyword evidence="2" id="KW-0732">Signal</keyword>
<name>A0ABS9BGW9_9BACT</name>
<keyword evidence="1" id="KW-0175">Coiled coil</keyword>
<evidence type="ECO:0000256" key="2">
    <source>
        <dbReference type="SAM" id="SignalP"/>
    </source>
</evidence>
<protein>
    <recommendedName>
        <fullName evidence="5">Helix-hairpin-helix protein</fullName>
    </recommendedName>
</protein>
<evidence type="ECO:0000313" key="4">
    <source>
        <dbReference type="Proteomes" id="UP001200145"/>
    </source>
</evidence>
<reference evidence="3 4" key="1">
    <citation type="submission" date="2022-01" db="EMBL/GenBank/DDBJ databases">
        <title>Flavihumibacter sp. nov., isolated from sediment of a river.</title>
        <authorList>
            <person name="Liu H."/>
        </authorList>
    </citation>
    <scope>NUCLEOTIDE SEQUENCE [LARGE SCALE GENOMIC DNA]</scope>
    <source>
        <strain evidence="3 4">RY-1</strain>
    </source>
</reference>
<comment type="caution">
    <text evidence="3">The sequence shown here is derived from an EMBL/GenBank/DDBJ whole genome shotgun (WGS) entry which is preliminary data.</text>
</comment>
<proteinExistence type="predicted"/>
<keyword evidence="4" id="KW-1185">Reference proteome</keyword>
<organism evidence="3 4">
    <name type="scientific">Flavihumibacter fluminis</name>
    <dbReference type="NCBI Taxonomy" id="2909236"/>
    <lineage>
        <taxon>Bacteria</taxon>
        <taxon>Pseudomonadati</taxon>
        <taxon>Bacteroidota</taxon>
        <taxon>Chitinophagia</taxon>
        <taxon>Chitinophagales</taxon>
        <taxon>Chitinophagaceae</taxon>
        <taxon>Flavihumibacter</taxon>
    </lineage>
</organism>
<feature type="coiled-coil region" evidence="1">
    <location>
        <begin position="18"/>
        <end position="51"/>
    </location>
</feature>
<dbReference type="EMBL" id="JAKEVY010000001">
    <property type="protein sequence ID" value="MCF1713906.1"/>
    <property type="molecule type" value="Genomic_DNA"/>
</dbReference>
<accession>A0ABS9BGW9</accession>